<dbReference type="InterPro" id="IPR040976">
    <property type="entry name" value="Pkinase_fungal"/>
</dbReference>
<proteinExistence type="predicted"/>
<dbReference type="STRING" id="154538.A0A1M2W6K3"/>
<dbReference type="GO" id="GO:0004672">
    <property type="term" value="F:protein kinase activity"/>
    <property type="evidence" value="ECO:0007669"/>
    <property type="project" value="InterPro"/>
</dbReference>
<gene>
    <name evidence="3" type="ORF">TRAPUB_7862</name>
</gene>
<reference evidence="3 4" key="1">
    <citation type="submission" date="2016-10" db="EMBL/GenBank/DDBJ databases">
        <title>Genome sequence of the basidiomycete white-rot fungus Trametes pubescens.</title>
        <authorList>
            <person name="Makela M.R."/>
            <person name="Granchi Z."/>
            <person name="Peng M."/>
            <person name="De Vries R.P."/>
            <person name="Grigoriev I."/>
            <person name="Riley R."/>
            <person name="Hilden K."/>
        </authorList>
    </citation>
    <scope>NUCLEOTIDE SEQUENCE [LARGE SCALE GENOMIC DNA]</scope>
    <source>
        <strain evidence="3 4">FBCC735</strain>
    </source>
</reference>
<dbReference type="InterPro" id="IPR011009">
    <property type="entry name" value="Kinase-like_dom_sf"/>
</dbReference>
<feature type="compositionally biased region" description="Polar residues" evidence="1">
    <location>
        <begin position="868"/>
        <end position="879"/>
    </location>
</feature>
<organism evidence="3 4">
    <name type="scientific">Trametes pubescens</name>
    <name type="common">White-rot fungus</name>
    <dbReference type="NCBI Taxonomy" id="154538"/>
    <lineage>
        <taxon>Eukaryota</taxon>
        <taxon>Fungi</taxon>
        <taxon>Dikarya</taxon>
        <taxon>Basidiomycota</taxon>
        <taxon>Agaricomycotina</taxon>
        <taxon>Agaricomycetes</taxon>
        <taxon>Polyporales</taxon>
        <taxon>Polyporaceae</taxon>
        <taxon>Trametes</taxon>
    </lineage>
</organism>
<feature type="region of interest" description="Disordered" evidence="1">
    <location>
        <begin position="826"/>
        <end position="935"/>
    </location>
</feature>
<dbReference type="Pfam" id="PF17667">
    <property type="entry name" value="Pkinase_fungal"/>
    <property type="match status" value="1"/>
</dbReference>
<evidence type="ECO:0000256" key="1">
    <source>
        <dbReference type="SAM" id="MobiDB-lite"/>
    </source>
</evidence>
<dbReference type="InterPro" id="IPR008266">
    <property type="entry name" value="Tyr_kinase_AS"/>
</dbReference>
<name>A0A1M2W6K3_TRAPU</name>
<dbReference type="Proteomes" id="UP000184267">
    <property type="component" value="Unassembled WGS sequence"/>
</dbReference>
<dbReference type="AlphaFoldDB" id="A0A1M2W6K3"/>
<dbReference type="PROSITE" id="PS00109">
    <property type="entry name" value="PROTEIN_KINASE_TYR"/>
    <property type="match status" value="1"/>
</dbReference>
<dbReference type="OMA" id="WCNEIHG"/>
<protein>
    <recommendedName>
        <fullName evidence="2">Fungal-type protein kinase domain-containing protein</fullName>
    </recommendedName>
</protein>
<feature type="domain" description="Fungal-type protein kinase" evidence="2">
    <location>
        <begin position="166"/>
        <end position="634"/>
    </location>
</feature>
<keyword evidence="4" id="KW-1185">Reference proteome</keyword>
<dbReference type="SUPFAM" id="SSF56112">
    <property type="entry name" value="Protein kinase-like (PK-like)"/>
    <property type="match status" value="1"/>
</dbReference>
<dbReference type="OrthoDB" id="2797568at2759"/>
<dbReference type="EMBL" id="MNAD01000158">
    <property type="protein sequence ID" value="OJT15453.1"/>
    <property type="molecule type" value="Genomic_DNA"/>
</dbReference>
<evidence type="ECO:0000313" key="4">
    <source>
        <dbReference type="Proteomes" id="UP000184267"/>
    </source>
</evidence>
<feature type="compositionally biased region" description="Polar residues" evidence="1">
    <location>
        <begin position="908"/>
        <end position="935"/>
    </location>
</feature>
<comment type="caution">
    <text evidence="3">The sequence shown here is derived from an EMBL/GenBank/DDBJ whole genome shotgun (WGS) entry which is preliminary data.</text>
</comment>
<dbReference type="PANTHER" id="PTHR38248:SF2">
    <property type="entry name" value="FUNK1 11"/>
    <property type="match status" value="1"/>
</dbReference>
<sequence>MSISAQLAGWCNEIHGKICVYDGDIDSYLHTFVPSRTPCPLDAPDAALSEKFVPAKGKELASYTPLVRPCHIAHSIWLLTLMQLEILRALVANFPADRKPSFYGGHDQVLPFPFAEFAGGHHDSKPGLTMSFPGVQLMEKIESPDWSQFSLAMEVKDLEAKDPFVRLKRTDFSAALAHKLVQLAVNARGLMFANGFLVCFVLGIYGDVVRIARFDHACCVASTPVSLKTTEGLRAVQEFFWRFVHPWEGGPGAVVGSDPSIRRLTGIDAAWLRERLGSDAYLLDDVDIDEARWAKVWDDDKPADPRAYILFRLLDVNARLFSHSTMVWLGIEDDRFRDGERRSETDKPAELRVIKEAWRQVIRIPEQKFYGRHKEKIPDEDRIGFPGLLCGGDLGERDALRWEAARTGRAWADGDDLLDAQSIASGSSADTTYVSSLSSLASAGSSFPSTSSVSDIPLPMHQTSSWRLGVDPAYHAHERSHMRFVMDTVGRPLSRFKTTKELVMALRDAIVGHQLAMQRAGVLHRDVSSGNILIVDHLPVTRPPSYGVLLDYDYSSMTLVPPDDSEEADPAELPPLYPLVRLGKDHPETNADLKERTGAYYFTAVELLQSEMGCIMHDARHDLESFYWVLLWIVLRHTAHNHPDGRQLVCSSVFKFGDRDARNAKCGWIMRFFAPLVIDQNSPLTNLMASLHQLMVITADSSYLPTRQPITYDALLDAFDAAIDREDWPVDDPALPFPPTAIPTVVAGGAPAEQVQRALESRLSSGPSASLETSASATLGSVIPQQTTAATPLASGSGVPETLKLQLECYLGPSGDAFIESSVSAMSASTKRRRTVTPSPPQASGSRAPENGATLHSGFEVYPRPSRSGPTSIDSSASDRPSAKRRRVAAATPMASGSGARENGPGTAPTSCTSSSLYATRPSSVSFPTGSSKADQQARVGDPLLVTLQNINGPGVGCPAVSTVYAQLQQHINALQN</sequence>
<evidence type="ECO:0000259" key="2">
    <source>
        <dbReference type="Pfam" id="PF17667"/>
    </source>
</evidence>
<evidence type="ECO:0000313" key="3">
    <source>
        <dbReference type="EMBL" id="OJT15453.1"/>
    </source>
</evidence>
<dbReference type="PANTHER" id="PTHR38248">
    <property type="entry name" value="FUNK1 6"/>
    <property type="match status" value="1"/>
</dbReference>
<accession>A0A1M2W6K3</accession>